<evidence type="ECO:0000256" key="2">
    <source>
        <dbReference type="SAM" id="MobiDB-lite"/>
    </source>
</evidence>
<protein>
    <submittedName>
        <fullName evidence="3">Archaeal/vacuolar-type H+-ATPase subunit H</fullName>
    </submittedName>
</protein>
<dbReference type="EMBL" id="CP011307">
    <property type="protein sequence ID" value="ALP93416.1"/>
    <property type="molecule type" value="Genomic_DNA"/>
</dbReference>
<organism evidence="3 4">
    <name type="scientific">Intestinimonas butyriciproducens</name>
    <dbReference type="NCBI Taxonomy" id="1297617"/>
    <lineage>
        <taxon>Bacteria</taxon>
        <taxon>Bacillati</taxon>
        <taxon>Bacillota</taxon>
        <taxon>Clostridia</taxon>
        <taxon>Eubacteriales</taxon>
        <taxon>Intestinimonas</taxon>
    </lineage>
</organism>
<dbReference type="eggNOG" id="COG0711">
    <property type="taxonomic scope" value="Bacteria"/>
</dbReference>
<keyword evidence="1" id="KW-0175">Coiled coil</keyword>
<reference evidence="3 4" key="1">
    <citation type="journal article" date="2015" name="Nat. Commun.">
        <title>Production of butyrate from lysine and the Amadori product fructoselysine by a human gut commensal.</title>
        <authorList>
            <person name="Bui T.P."/>
            <person name="Ritari J."/>
            <person name="Boeren S."/>
            <person name="de Waard P."/>
            <person name="Plugge C.M."/>
            <person name="de Vos W.M."/>
        </authorList>
    </citation>
    <scope>NUCLEOTIDE SEQUENCE [LARGE SCALE GENOMIC DNA]</scope>
    <source>
        <strain evidence="3 4">AF211</strain>
    </source>
</reference>
<accession>A0A0S2W239</accession>
<keyword evidence="4" id="KW-1185">Reference proteome</keyword>
<evidence type="ECO:0000313" key="3">
    <source>
        <dbReference type="EMBL" id="ALP93416.1"/>
    </source>
</evidence>
<evidence type="ECO:0000313" key="4">
    <source>
        <dbReference type="Proteomes" id="UP000064844"/>
    </source>
</evidence>
<feature type="compositionally biased region" description="Low complexity" evidence="2">
    <location>
        <begin position="157"/>
        <end position="168"/>
    </location>
</feature>
<reference evidence="4" key="2">
    <citation type="submission" date="2015-04" db="EMBL/GenBank/DDBJ databases">
        <title>A butyrogenic pathway from the amino acid lysine in a human gut commensal.</title>
        <authorList>
            <person name="de Vos W.M."/>
            <person name="Bui N.T.P."/>
            <person name="Plugge C.M."/>
            <person name="Ritari J."/>
        </authorList>
    </citation>
    <scope>NUCLEOTIDE SEQUENCE [LARGE SCALE GENOMIC DNA]</scope>
    <source>
        <strain evidence="4">AF211</strain>
    </source>
</reference>
<dbReference type="Proteomes" id="UP000064844">
    <property type="component" value="Chromosome"/>
</dbReference>
<dbReference type="AlphaFoldDB" id="A0A0S2W239"/>
<feature type="coiled-coil region" evidence="1">
    <location>
        <begin position="65"/>
        <end position="146"/>
    </location>
</feature>
<dbReference type="RefSeq" id="WP_058117306.1">
    <property type="nucleotide sequence ID" value="NZ_CALICV010000085.1"/>
</dbReference>
<name>A0A0S2W239_9FIRM</name>
<sequence>MATGVEELVDMLFAMIDEAKSVPLSSEKCIIERDKALDLLDDIKAQFPMELGEAKKLLAARADYIASAKREAELIRKQAEEKARQMLAEDELLAQAKQKSNEMVKVAEDRSRELRRAANEYCEDALRRTEEAVSEAYDEIKRSRARFRAAAAGVQQPVAGAGAAAPGGRTVYDAAADEN</sequence>
<dbReference type="STRING" id="1297617.IB211_01023"/>
<feature type="region of interest" description="Disordered" evidence="2">
    <location>
        <begin position="157"/>
        <end position="179"/>
    </location>
</feature>
<evidence type="ECO:0000256" key="1">
    <source>
        <dbReference type="SAM" id="Coils"/>
    </source>
</evidence>
<dbReference type="PATRIC" id="fig|1297617.4.peg.1043"/>
<proteinExistence type="predicted"/>
<dbReference type="KEGG" id="ibu:IB211_01023"/>
<gene>
    <name evidence="3" type="ORF">IB211_01023</name>
</gene>